<gene>
    <name evidence="1" type="ordered locus">GK0499</name>
</gene>
<accession>Q5L2P6</accession>
<evidence type="ECO:0000313" key="1">
    <source>
        <dbReference type="EMBL" id="BAD74784.1"/>
    </source>
</evidence>
<dbReference type="STRING" id="235909.GK0499"/>
<dbReference type="Proteomes" id="UP000001172">
    <property type="component" value="Chromosome"/>
</dbReference>
<dbReference type="HOGENOM" id="CLU_2129851_0_0_9"/>
<dbReference type="KEGG" id="gka:GK0499"/>
<sequence length="113" mass="12892">MYEPKAVDHITSNGRHILIYDYLDYPVTIMLANDIVVGINPEADEICLMVPDQNNVYRDITDIISTKPTMGAIELFLKADNLWAVESYKNAKQIGKQILNKSLTELKLCYSKR</sequence>
<keyword evidence="2" id="KW-1185">Reference proteome</keyword>
<dbReference type="EMBL" id="BA000043">
    <property type="protein sequence ID" value="BAD74784.1"/>
    <property type="molecule type" value="Genomic_DNA"/>
</dbReference>
<organism evidence="1 2">
    <name type="scientific">Geobacillus kaustophilus (strain HTA426)</name>
    <dbReference type="NCBI Taxonomy" id="235909"/>
    <lineage>
        <taxon>Bacteria</taxon>
        <taxon>Bacillati</taxon>
        <taxon>Bacillota</taxon>
        <taxon>Bacilli</taxon>
        <taxon>Bacillales</taxon>
        <taxon>Anoxybacillaceae</taxon>
        <taxon>Geobacillus</taxon>
        <taxon>Geobacillus thermoleovorans group</taxon>
    </lineage>
</organism>
<protein>
    <submittedName>
        <fullName evidence="1">Uncharacterized protein</fullName>
    </submittedName>
</protein>
<evidence type="ECO:0000313" key="2">
    <source>
        <dbReference type="Proteomes" id="UP000001172"/>
    </source>
</evidence>
<reference evidence="1 2" key="1">
    <citation type="journal article" date="2004" name="Nucleic Acids Res.">
        <title>Thermoadaptation trait revealed by the genome sequence of thermophilic Geobacillus kaustophilus.</title>
        <authorList>
            <person name="Takami H."/>
            <person name="Takaki Y."/>
            <person name="Chee G.J."/>
            <person name="Nishi S."/>
            <person name="Shimamura S."/>
            <person name="Suzuki H."/>
            <person name="Matsui S."/>
            <person name="Uchiyama I."/>
        </authorList>
    </citation>
    <scope>NUCLEOTIDE SEQUENCE [LARGE SCALE GENOMIC DNA]</scope>
    <source>
        <strain evidence="1 2">HTA426</strain>
    </source>
</reference>
<dbReference type="RefSeq" id="WP_011230003.1">
    <property type="nucleotide sequence ID" value="NC_006510.1"/>
</dbReference>
<proteinExistence type="predicted"/>
<dbReference type="AlphaFoldDB" id="Q5L2P6"/>
<name>Q5L2P6_GEOKA</name>